<dbReference type="InParanoid" id="A0A2T3BBU1"/>
<evidence type="ECO:0000313" key="3">
    <source>
        <dbReference type="Proteomes" id="UP000241818"/>
    </source>
</evidence>
<dbReference type="Pfam" id="PF12511">
    <property type="entry name" value="DUF3716"/>
    <property type="match status" value="1"/>
</dbReference>
<dbReference type="Proteomes" id="UP000241818">
    <property type="component" value="Unassembled WGS sequence"/>
</dbReference>
<dbReference type="InterPro" id="IPR022190">
    <property type="entry name" value="DUF3716"/>
</dbReference>
<feature type="region of interest" description="Disordered" evidence="1">
    <location>
        <begin position="114"/>
        <end position="143"/>
    </location>
</feature>
<dbReference type="EMBL" id="KZ679007">
    <property type="protein sequence ID" value="PSS25739.1"/>
    <property type="molecule type" value="Genomic_DNA"/>
</dbReference>
<accession>A0A2T3BBU1</accession>
<keyword evidence="3" id="KW-1185">Reference proteome</keyword>
<sequence>MKAAPITYLDRLCLLPEQRSIPWREGQELPPEKSSHSHRVQQRGACVLATRGKIAEKPCDHCAAGNGRFKHCITLDKWFQGACSSCIFTSKGNKCSLRVQGLGSADGRALRHKINMDGTPVSDEKLASRKRRRRSEPAKRTSMNKVLFPSEPPAFQTPPAKSSDVDRLLEAQLASGMMDQPPIMEKKQSQRYSLNVPPTQISASGVAPTWAPISTQQTYAPPPREETWHQNIKDSQPLRPDRATYLDRSDNSGGPPPPIIDTLPKSKQRQIFGLVSGIQGGIDNLQKQLNLLRESLGVEFEEAPSVNSGQKGAGRTYFP</sequence>
<gene>
    <name evidence="2" type="ORF">M430DRAFT_48164</name>
</gene>
<dbReference type="RefSeq" id="XP_024724338.1">
    <property type="nucleotide sequence ID" value="XM_024867979.1"/>
</dbReference>
<organism evidence="2 3">
    <name type="scientific">Amorphotheca resinae ATCC 22711</name>
    <dbReference type="NCBI Taxonomy" id="857342"/>
    <lineage>
        <taxon>Eukaryota</taxon>
        <taxon>Fungi</taxon>
        <taxon>Dikarya</taxon>
        <taxon>Ascomycota</taxon>
        <taxon>Pezizomycotina</taxon>
        <taxon>Leotiomycetes</taxon>
        <taxon>Helotiales</taxon>
        <taxon>Amorphothecaceae</taxon>
        <taxon>Amorphotheca</taxon>
    </lineage>
</organism>
<dbReference type="AlphaFoldDB" id="A0A2T3BBU1"/>
<feature type="compositionally biased region" description="Basic and acidic residues" evidence="1">
    <location>
        <begin position="223"/>
        <end position="232"/>
    </location>
</feature>
<feature type="compositionally biased region" description="Basic and acidic residues" evidence="1">
    <location>
        <begin position="239"/>
        <end position="250"/>
    </location>
</feature>
<dbReference type="GeneID" id="36576060"/>
<name>A0A2T3BBU1_AMORE</name>
<dbReference type="OrthoDB" id="4368526at2759"/>
<protein>
    <submittedName>
        <fullName evidence="2">Uncharacterized protein</fullName>
    </submittedName>
</protein>
<reference evidence="2 3" key="1">
    <citation type="journal article" date="2018" name="New Phytol.">
        <title>Comparative genomics and transcriptomics depict ericoid mycorrhizal fungi as versatile saprotrophs and plant mutualists.</title>
        <authorList>
            <person name="Martino E."/>
            <person name="Morin E."/>
            <person name="Grelet G.A."/>
            <person name="Kuo A."/>
            <person name="Kohler A."/>
            <person name="Daghino S."/>
            <person name="Barry K.W."/>
            <person name="Cichocki N."/>
            <person name="Clum A."/>
            <person name="Dockter R.B."/>
            <person name="Hainaut M."/>
            <person name="Kuo R.C."/>
            <person name="LaButti K."/>
            <person name="Lindahl B.D."/>
            <person name="Lindquist E.A."/>
            <person name="Lipzen A."/>
            <person name="Khouja H.R."/>
            <person name="Magnuson J."/>
            <person name="Murat C."/>
            <person name="Ohm R.A."/>
            <person name="Singer S.W."/>
            <person name="Spatafora J.W."/>
            <person name="Wang M."/>
            <person name="Veneault-Fourrey C."/>
            <person name="Henrissat B."/>
            <person name="Grigoriev I.V."/>
            <person name="Martin F.M."/>
            <person name="Perotto S."/>
        </authorList>
    </citation>
    <scope>NUCLEOTIDE SEQUENCE [LARGE SCALE GENOMIC DNA]</scope>
    <source>
        <strain evidence="2 3">ATCC 22711</strain>
    </source>
</reference>
<evidence type="ECO:0000313" key="2">
    <source>
        <dbReference type="EMBL" id="PSS25739.1"/>
    </source>
</evidence>
<proteinExistence type="predicted"/>
<feature type="region of interest" description="Disordered" evidence="1">
    <location>
        <begin position="203"/>
        <end position="263"/>
    </location>
</feature>
<evidence type="ECO:0000256" key="1">
    <source>
        <dbReference type="SAM" id="MobiDB-lite"/>
    </source>
</evidence>